<dbReference type="InterPro" id="IPR038859">
    <property type="entry name" value="RHL1"/>
</dbReference>
<dbReference type="PANTHER" id="PTHR35698">
    <property type="entry name" value="DNA-BINDING PROTEIN RHL1"/>
    <property type="match status" value="1"/>
</dbReference>
<dbReference type="Proteomes" id="UP000824890">
    <property type="component" value="Unassembled WGS sequence"/>
</dbReference>
<evidence type="ECO:0000313" key="2">
    <source>
        <dbReference type="Proteomes" id="UP000824890"/>
    </source>
</evidence>
<proteinExistence type="predicted"/>
<keyword evidence="2" id="KW-1185">Reference proteome</keyword>
<dbReference type="PANTHER" id="PTHR35698:SF2">
    <property type="entry name" value="DNA-BINDING PROTEIN RHL1"/>
    <property type="match status" value="1"/>
</dbReference>
<comment type="caution">
    <text evidence="1">The sequence shown here is derived from an EMBL/GenBank/DDBJ whole genome shotgun (WGS) entry which is preliminary data.</text>
</comment>
<evidence type="ECO:0000313" key="1">
    <source>
        <dbReference type="EMBL" id="KAH0922500.1"/>
    </source>
</evidence>
<sequence>MEFKKKQLFHIWDKRTDQREALRLQHHPQVTALEQLPLLHPWYPRSHLRRHYPRSRSTLHQNPVLYVTFPPGSNKPFWNDLENPEEARLDFPEELSQAEQTEFDFRGGAGAVATAASVKTVAIPETEYMADKIQVTPVQLTQVQQSQRISGKKFNFADTFPKNSSGQSELVVRNLKLILLLHQQASCLMNFQLKRKKQSSKTVARSSYCSQYIQESRAENSWSFKEEIIIEGLSFVLSRRNRELEYSQNYEAMNLSHNFLSSSIPDIFSKLLDIETLIFLIT</sequence>
<accession>A0ABQ8CZH2</accession>
<reference evidence="1 2" key="1">
    <citation type="submission" date="2021-05" db="EMBL/GenBank/DDBJ databases">
        <title>Genome Assembly of Synthetic Allotetraploid Brassica napus Reveals Homoeologous Exchanges between Subgenomes.</title>
        <authorList>
            <person name="Davis J.T."/>
        </authorList>
    </citation>
    <scope>NUCLEOTIDE SEQUENCE [LARGE SCALE GENOMIC DNA]</scope>
    <source>
        <strain evidence="2">cv. Da-Ae</strain>
        <tissue evidence="1">Seedling</tissue>
    </source>
</reference>
<gene>
    <name evidence="1" type="ORF">HID58_022518</name>
</gene>
<name>A0ABQ8CZH2_BRANA</name>
<feature type="non-terminal residue" evidence="1">
    <location>
        <position position="282"/>
    </location>
</feature>
<organism evidence="1 2">
    <name type="scientific">Brassica napus</name>
    <name type="common">Rape</name>
    <dbReference type="NCBI Taxonomy" id="3708"/>
    <lineage>
        <taxon>Eukaryota</taxon>
        <taxon>Viridiplantae</taxon>
        <taxon>Streptophyta</taxon>
        <taxon>Embryophyta</taxon>
        <taxon>Tracheophyta</taxon>
        <taxon>Spermatophyta</taxon>
        <taxon>Magnoliopsida</taxon>
        <taxon>eudicotyledons</taxon>
        <taxon>Gunneridae</taxon>
        <taxon>Pentapetalae</taxon>
        <taxon>rosids</taxon>
        <taxon>malvids</taxon>
        <taxon>Brassicales</taxon>
        <taxon>Brassicaceae</taxon>
        <taxon>Brassiceae</taxon>
        <taxon>Brassica</taxon>
    </lineage>
</organism>
<dbReference type="EMBL" id="JAGKQM010000006">
    <property type="protein sequence ID" value="KAH0922500.1"/>
    <property type="molecule type" value="Genomic_DNA"/>
</dbReference>
<protein>
    <submittedName>
        <fullName evidence="1">Uncharacterized protein</fullName>
    </submittedName>
</protein>